<dbReference type="GO" id="GO:0005886">
    <property type="term" value="C:plasma membrane"/>
    <property type="evidence" value="ECO:0007669"/>
    <property type="project" value="InterPro"/>
</dbReference>
<dbReference type="GO" id="GO:0009306">
    <property type="term" value="P:protein secretion"/>
    <property type="evidence" value="ECO:0007669"/>
    <property type="project" value="InterPro"/>
</dbReference>
<evidence type="ECO:0000313" key="8">
    <source>
        <dbReference type="Proteomes" id="UP000295717"/>
    </source>
</evidence>
<keyword evidence="8" id="KW-1185">Reference proteome</keyword>
<feature type="domain" description="Translocation and assembly module TamB C-terminal" evidence="6">
    <location>
        <begin position="994"/>
        <end position="1342"/>
    </location>
</feature>
<gene>
    <name evidence="7" type="ORF">EDC35_107121</name>
</gene>
<evidence type="ECO:0000256" key="1">
    <source>
        <dbReference type="ARBA" id="ARBA00004167"/>
    </source>
</evidence>
<evidence type="ECO:0000259" key="6">
    <source>
        <dbReference type="Pfam" id="PF04357"/>
    </source>
</evidence>
<evidence type="ECO:0000256" key="2">
    <source>
        <dbReference type="ARBA" id="ARBA00022692"/>
    </source>
</evidence>
<name>A0A4R3MYF3_9GAMM</name>
<reference evidence="7 8" key="1">
    <citation type="submission" date="2019-03" db="EMBL/GenBank/DDBJ databases">
        <title>Genomic Encyclopedia of Type Strains, Phase IV (KMG-IV): sequencing the most valuable type-strain genomes for metagenomic binning, comparative biology and taxonomic classification.</title>
        <authorList>
            <person name="Goeker M."/>
        </authorList>
    </citation>
    <scope>NUCLEOTIDE SEQUENCE [LARGE SCALE GENOMIC DNA]</scope>
    <source>
        <strain evidence="7 8">DSM 13587</strain>
    </source>
</reference>
<keyword evidence="3" id="KW-1133">Transmembrane helix</keyword>
<protein>
    <submittedName>
        <fullName evidence="7">Autotransporter secretion inner membrane protein TamB</fullName>
    </submittedName>
</protein>
<evidence type="ECO:0000256" key="3">
    <source>
        <dbReference type="ARBA" id="ARBA00022989"/>
    </source>
</evidence>
<dbReference type="PANTHER" id="PTHR36985:SF1">
    <property type="entry name" value="TRANSLOCATION AND ASSEMBLY MODULE SUBUNIT TAMB"/>
    <property type="match status" value="1"/>
</dbReference>
<dbReference type="Proteomes" id="UP000295717">
    <property type="component" value="Unassembled WGS sequence"/>
</dbReference>
<dbReference type="InterPro" id="IPR007452">
    <property type="entry name" value="TamB_C"/>
</dbReference>
<feature type="region of interest" description="Disordered" evidence="5">
    <location>
        <begin position="1082"/>
        <end position="1104"/>
    </location>
</feature>
<dbReference type="RefSeq" id="WP_132977835.1">
    <property type="nucleotide sequence ID" value="NZ_SMAO01000007.1"/>
</dbReference>
<accession>A0A4R3MYF3</accession>
<dbReference type="PANTHER" id="PTHR36985">
    <property type="entry name" value="TRANSLOCATION AND ASSEMBLY MODULE SUBUNIT TAMB"/>
    <property type="match status" value="1"/>
</dbReference>
<evidence type="ECO:0000256" key="5">
    <source>
        <dbReference type="SAM" id="MobiDB-lite"/>
    </source>
</evidence>
<comment type="caution">
    <text evidence="7">The sequence shown here is derived from an EMBL/GenBank/DDBJ whole genome shotgun (WGS) entry which is preliminary data.</text>
</comment>
<keyword evidence="2" id="KW-0812">Transmembrane</keyword>
<evidence type="ECO:0000256" key="4">
    <source>
        <dbReference type="ARBA" id="ARBA00023136"/>
    </source>
</evidence>
<keyword evidence="4" id="KW-0472">Membrane</keyword>
<sequence length="1342" mass="138841">MRRFLLPLSIILLTPVLLLALLLLAVNTEPGRGFLVARLESLTGGQVVLSGLSGTLPTAPRLARLELRDEAGVWLLVEDAVLDLDLWQLPRGKIAVEALTARAVVLSRLPEANDDEPSGPIRLPMQVLLQHLAIADLSLEQALPGAPRLTVEGSGDALSIDRSRGALRVAAIGRADRYSLEWGIDAGRYDLKLGLEEASGGLLARLAEPLGLRVPADLDGWRFDARAEGPSTALALDARLEAGPLQAAAEGVLDLNTSSTSGLRLSAEVPAMALTAQDLGWRRIALKADVRGTLDAPQGNARLELDGLAFGDYGLDRLTATAEGDAARLTLDAALQGLRAPLDLPAAVTTDPLHITGELSPQDAALPFQLSAKHPLLDLAAEGRLAERTGRATLNLPDLAAFATLIGAKLAGSARFEVAGAAGDSPHLDASGDLKLTQAPGPLVALLGASAPLALKVRQDGDVWQLDSARIKGAKLKVAAQGQLAGETLTLGWALDLSDLGALGPGWSGRLQALGGLSGSLDAPELVAELETDANLGEAGRGRLAGRLAARLAPAEVALTLNGDWAGQPVAIDLQAGRTTDGALTLSFGDSRWASVAASGSLRLPHGATLPQGEIRLNAPRLADLNPLLAILSPPTGGQPAPTVAGRLDARLALTDAGQALIEADGKGLTLPGAVGIESLMLTAQVKSPLGAATTDATLRLRGLAAGEIGGDLSLTARGTANALDLTADARLTSPAGPLVLTTSARLDAPASRLAVQRLETSARGETLRLLAPSTLNFADGLAVDRLRLGLRKGTLDLAGRLMPRLDLNATLAGLPLDLVQLAAPDVPLTGTLGAQIRLAGALDAPTGSLRVQATELRLNEGAARSLPATQIQISADLGERGTDLDARLATGKGASLQVRGRIDGRLPFAPGALALRADGQVDLGLLDPLLTSGGRQISGRAVLDTRIVGTLAAPRLNGTLQLSDATLRDRTIGLALTGMTGTLRLADDTLRVERLTARAGPGSLTLDGSVGVLAPGLPVDLRLVASEARPVQSDIASVKGNADLTLRGRARERLDLAGNVRLDEVDIRLPEHLPANIATLEVRERGTADHPNPPTPRTQTSAPLDLGLDLSVSAPRRIYLRGRGVDAELGGEVQVRGTAANPNLSGGFKLLRGEYELVGQTLNFSRGRIGFDGATGIDPTLDLEARVTTADSTAILAVLGTASAPRIELRGEPELPQDEVLSRLLFGVAGGRLSPLQAARLGMAAASLAGIGKGGGFGVLDRARTGLGLDRLSVGTDEQGGATVEGGRYLSERVYLGARQSARTNETQGVVRIELTPNIRLEADVGATGGTRAGAAYEREY</sequence>
<dbReference type="OrthoDB" id="7784409at2"/>
<evidence type="ECO:0000313" key="7">
    <source>
        <dbReference type="EMBL" id="TCT19793.1"/>
    </source>
</evidence>
<organism evidence="7 8">
    <name type="scientific">Thiobaca trueperi</name>
    <dbReference type="NCBI Taxonomy" id="127458"/>
    <lineage>
        <taxon>Bacteria</taxon>
        <taxon>Pseudomonadati</taxon>
        <taxon>Pseudomonadota</taxon>
        <taxon>Gammaproteobacteria</taxon>
        <taxon>Chromatiales</taxon>
        <taxon>Chromatiaceae</taxon>
        <taxon>Thiobaca</taxon>
    </lineage>
</organism>
<dbReference type="EMBL" id="SMAO01000007">
    <property type="protein sequence ID" value="TCT19793.1"/>
    <property type="molecule type" value="Genomic_DNA"/>
</dbReference>
<dbReference type="GO" id="GO:0097347">
    <property type="term" value="C:TAM protein secretion complex"/>
    <property type="evidence" value="ECO:0007669"/>
    <property type="project" value="TreeGrafter"/>
</dbReference>
<proteinExistence type="predicted"/>
<dbReference type="Pfam" id="PF04357">
    <property type="entry name" value="TamB"/>
    <property type="match status" value="1"/>
</dbReference>
<comment type="subcellular location">
    <subcellularLocation>
        <location evidence="1">Membrane</location>
        <topology evidence="1">Single-pass membrane protein</topology>
    </subcellularLocation>
</comment>